<evidence type="ECO:0000313" key="1">
    <source>
        <dbReference type="EMBL" id="CAB4175410.1"/>
    </source>
</evidence>
<proteinExistence type="predicted"/>
<organism evidence="1">
    <name type="scientific">uncultured Caudovirales phage</name>
    <dbReference type="NCBI Taxonomy" id="2100421"/>
    <lineage>
        <taxon>Viruses</taxon>
        <taxon>Duplodnaviria</taxon>
        <taxon>Heunggongvirae</taxon>
        <taxon>Uroviricota</taxon>
        <taxon>Caudoviricetes</taxon>
        <taxon>Peduoviridae</taxon>
        <taxon>Maltschvirus</taxon>
        <taxon>Maltschvirus maltsch</taxon>
    </lineage>
</organism>
<dbReference type="EMBL" id="LR797195">
    <property type="protein sequence ID" value="CAB4193759.1"/>
    <property type="molecule type" value="Genomic_DNA"/>
</dbReference>
<dbReference type="EMBL" id="LR796916">
    <property type="protein sequence ID" value="CAB4175410.1"/>
    <property type="molecule type" value="Genomic_DNA"/>
</dbReference>
<reference evidence="1" key="1">
    <citation type="submission" date="2020-05" db="EMBL/GenBank/DDBJ databases">
        <authorList>
            <person name="Chiriac C."/>
            <person name="Salcher M."/>
            <person name="Ghai R."/>
            <person name="Kavagutti S V."/>
        </authorList>
    </citation>
    <scope>NUCLEOTIDE SEQUENCE</scope>
</reference>
<protein>
    <submittedName>
        <fullName evidence="1">Uncharacterized protein</fullName>
    </submittedName>
</protein>
<name>A0A6J5PU00_9CAUD</name>
<evidence type="ECO:0000313" key="2">
    <source>
        <dbReference type="EMBL" id="CAB4193759.1"/>
    </source>
</evidence>
<accession>A0A6J5PU00</accession>
<gene>
    <name evidence="2" type="ORF">UFOVP1247_142</name>
    <name evidence="1" type="ORF">UFOVP970_182</name>
</gene>
<sequence>MKNLILTILLGVMSITVNAQGVITVENGKANVPVSQWYVIRAKDFNNTSFFYAEHYDAKEELKIVLGKDDQSIEFPKGTDKDGDPYWIIMYENEFISHIYLSKDGDSKYSFITIVTE</sequence>